<evidence type="ECO:0000313" key="5">
    <source>
        <dbReference type="Proteomes" id="UP001156682"/>
    </source>
</evidence>
<keyword evidence="1" id="KW-0175">Coiled coil</keyword>
<sequence>MNMPDDNYGIDSLPSGNRAKDQETWAANEKTNSEEAKESRAAREKERILWEEEERQKKIKEREEAEKQRLESERRALYAELESLDYDLLALLDFPTDHELYAAKRARTLWFIALGSALFLFLASLLSLTSPWVGGIAGGIAFVLWLTHGAGMMSYFPSLNRYPALVTQRKRLKRDLIEYIRNLEGRLGYMHRIYPLVEYNPRLGSRKFKRLALMSKEHTLLANLRTLQDTRAYHEYMVEALRGYQEMLQQEKEDKFVESMDFDPDLLEENAKQENSSEQTSEKAESDTEATNEAGEESTEDSSANQDPSLFPPKN</sequence>
<name>A0ABQ6A0P1_9GAMM</name>
<dbReference type="Proteomes" id="UP001156682">
    <property type="component" value="Unassembled WGS sequence"/>
</dbReference>
<feature type="region of interest" description="Disordered" evidence="2">
    <location>
        <begin position="1"/>
        <end position="47"/>
    </location>
</feature>
<evidence type="ECO:0000256" key="2">
    <source>
        <dbReference type="SAM" id="MobiDB-lite"/>
    </source>
</evidence>
<organism evidence="4 5">
    <name type="scientific">Marinospirillum insulare</name>
    <dbReference type="NCBI Taxonomy" id="217169"/>
    <lineage>
        <taxon>Bacteria</taxon>
        <taxon>Pseudomonadati</taxon>
        <taxon>Pseudomonadota</taxon>
        <taxon>Gammaproteobacteria</taxon>
        <taxon>Oceanospirillales</taxon>
        <taxon>Oceanospirillaceae</taxon>
        <taxon>Marinospirillum</taxon>
    </lineage>
</organism>
<keyword evidence="5" id="KW-1185">Reference proteome</keyword>
<feature type="coiled-coil region" evidence="1">
    <location>
        <begin position="48"/>
        <end position="87"/>
    </location>
</feature>
<dbReference type="EMBL" id="BSOR01000027">
    <property type="protein sequence ID" value="GLR64132.1"/>
    <property type="molecule type" value="Genomic_DNA"/>
</dbReference>
<gene>
    <name evidence="4" type="ORF">GCM10007878_15700</name>
</gene>
<reference evidence="5" key="1">
    <citation type="journal article" date="2019" name="Int. J. Syst. Evol. Microbiol.">
        <title>The Global Catalogue of Microorganisms (GCM) 10K type strain sequencing project: providing services to taxonomists for standard genome sequencing and annotation.</title>
        <authorList>
            <consortium name="The Broad Institute Genomics Platform"/>
            <consortium name="The Broad Institute Genome Sequencing Center for Infectious Disease"/>
            <person name="Wu L."/>
            <person name="Ma J."/>
        </authorList>
    </citation>
    <scope>NUCLEOTIDE SEQUENCE [LARGE SCALE GENOMIC DNA]</scope>
    <source>
        <strain evidence="5">NBRC 100033</strain>
    </source>
</reference>
<comment type="caution">
    <text evidence="4">The sequence shown here is derived from an EMBL/GenBank/DDBJ whole genome shotgun (WGS) entry which is preliminary data.</text>
</comment>
<feature type="compositionally biased region" description="Basic and acidic residues" evidence="2">
    <location>
        <begin position="31"/>
        <end position="47"/>
    </location>
</feature>
<protein>
    <submittedName>
        <fullName evidence="4">Uncharacterized protein</fullName>
    </submittedName>
</protein>
<keyword evidence="3" id="KW-0812">Transmembrane</keyword>
<feature type="transmembrane region" description="Helical" evidence="3">
    <location>
        <begin position="108"/>
        <end position="126"/>
    </location>
</feature>
<evidence type="ECO:0000256" key="1">
    <source>
        <dbReference type="SAM" id="Coils"/>
    </source>
</evidence>
<keyword evidence="3" id="KW-1133">Transmembrane helix</keyword>
<feature type="compositionally biased region" description="Acidic residues" evidence="2">
    <location>
        <begin position="287"/>
        <end position="300"/>
    </location>
</feature>
<keyword evidence="3" id="KW-0472">Membrane</keyword>
<feature type="region of interest" description="Disordered" evidence="2">
    <location>
        <begin position="261"/>
        <end position="315"/>
    </location>
</feature>
<evidence type="ECO:0000313" key="4">
    <source>
        <dbReference type="EMBL" id="GLR64132.1"/>
    </source>
</evidence>
<proteinExistence type="predicted"/>
<accession>A0ABQ6A0P1</accession>
<evidence type="ECO:0000256" key="3">
    <source>
        <dbReference type="SAM" id="Phobius"/>
    </source>
</evidence>
<feature type="transmembrane region" description="Helical" evidence="3">
    <location>
        <begin position="132"/>
        <end position="156"/>
    </location>
</feature>
<dbReference type="RefSeq" id="WP_150112028.1">
    <property type="nucleotide sequence ID" value="NZ_BSOR01000027.1"/>
</dbReference>